<name>A0A3N4HNU4_ASCIM</name>
<dbReference type="EMBL" id="ML119819">
    <property type="protein sequence ID" value="RPA73490.1"/>
    <property type="molecule type" value="Genomic_DNA"/>
</dbReference>
<reference evidence="1 2" key="1">
    <citation type="journal article" date="2018" name="Nat. Ecol. Evol.">
        <title>Pezizomycetes genomes reveal the molecular basis of ectomycorrhizal truffle lifestyle.</title>
        <authorList>
            <person name="Murat C."/>
            <person name="Payen T."/>
            <person name="Noel B."/>
            <person name="Kuo A."/>
            <person name="Morin E."/>
            <person name="Chen J."/>
            <person name="Kohler A."/>
            <person name="Krizsan K."/>
            <person name="Balestrini R."/>
            <person name="Da Silva C."/>
            <person name="Montanini B."/>
            <person name="Hainaut M."/>
            <person name="Levati E."/>
            <person name="Barry K.W."/>
            <person name="Belfiori B."/>
            <person name="Cichocki N."/>
            <person name="Clum A."/>
            <person name="Dockter R.B."/>
            <person name="Fauchery L."/>
            <person name="Guy J."/>
            <person name="Iotti M."/>
            <person name="Le Tacon F."/>
            <person name="Lindquist E.A."/>
            <person name="Lipzen A."/>
            <person name="Malagnac F."/>
            <person name="Mello A."/>
            <person name="Molinier V."/>
            <person name="Miyauchi S."/>
            <person name="Poulain J."/>
            <person name="Riccioni C."/>
            <person name="Rubini A."/>
            <person name="Sitrit Y."/>
            <person name="Splivallo R."/>
            <person name="Traeger S."/>
            <person name="Wang M."/>
            <person name="Zifcakova L."/>
            <person name="Wipf D."/>
            <person name="Zambonelli A."/>
            <person name="Paolocci F."/>
            <person name="Nowrousian M."/>
            <person name="Ottonello S."/>
            <person name="Baldrian P."/>
            <person name="Spatafora J.W."/>
            <person name="Henrissat B."/>
            <person name="Nagy L.G."/>
            <person name="Aury J.M."/>
            <person name="Wincker P."/>
            <person name="Grigoriev I.V."/>
            <person name="Bonfante P."/>
            <person name="Martin F.M."/>
        </authorList>
    </citation>
    <scope>NUCLEOTIDE SEQUENCE [LARGE SCALE GENOMIC DNA]</scope>
    <source>
        <strain evidence="1 2">RN42</strain>
    </source>
</reference>
<dbReference type="AlphaFoldDB" id="A0A3N4HNU4"/>
<sequence length="347" mass="40716">MHRYRIQTCMRFSVLSTKPQEINQLYTPPIAKIYKRTVDNGITYFVKGASKTWIEYQKRLKEPKTSKEIVPWLGKLDKAYFDSSRADRHDWFKEEFKQTIYEFVFENTPLPSHLNISTELQHVIRKTLSSFAPNPDELVVMMRSELSRGFTRASLVKEILEFMSVLCQNSITEQAFKAPIECIAAIVFTESATSLDRKVYRYHALSLSYIRWTMSNLLVNPLADNKHFYRRWIARMARQNQIRLIEIVLQSSADELSALCERRSPTLQIEMFLALSLMRKSVERFVANAEFRSERLELLLVRYLVEEEVNMQVAKAVHVASWDKLVTEGTLLWQDPDMKLYAKSIYD</sequence>
<evidence type="ECO:0000313" key="2">
    <source>
        <dbReference type="Proteomes" id="UP000275078"/>
    </source>
</evidence>
<organism evidence="1 2">
    <name type="scientific">Ascobolus immersus RN42</name>
    <dbReference type="NCBI Taxonomy" id="1160509"/>
    <lineage>
        <taxon>Eukaryota</taxon>
        <taxon>Fungi</taxon>
        <taxon>Dikarya</taxon>
        <taxon>Ascomycota</taxon>
        <taxon>Pezizomycotina</taxon>
        <taxon>Pezizomycetes</taxon>
        <taxon>Pezizales</taxon>
        <taxon>Ascobolaceae</taxon>
        <taxon>Ascobolus</taxon>
    </lineage>
</organism>
<evidence type="ECO:0000313" key="1">
    <source>
        <dbReference type="EMBL" id="RPA73490.1"/>
    </source>
</evidence>
<protein>
    <submittedName>
        <fullName evidence="1">Uncharacterized protein</fullName>
    </submittedName>
</protein>
<gene>
    <name evidence="1" type="ORF">BJ508DRAFT_381039</name>
</gene>
<keyword evidence="2" id="KW-1185">Reference proteome</keyword>
<dbReference type="Proteomes" id="UP000275078">
    <property type="component" value="Unassembled WGS sequence"/>
</dbReference>
<proteinExistence type="predicted"/>
<accession>A0A3N4HNU4</accession>